<dbReference type="EMBL" id="SWMS01000030">
    <property type="protein sequence ID" value="TKG61497.1"/>
    <property type="molecule type" value="Genomic_DNA"/>
</dbReference>
<evidence type="ECO:0008006" key="3">
    <source>
        <dbReference type="Google" id="ProtNLM"/>
    </source>
</evidence>
<reference evidence="1 2" key="1">
    <citation type="journal article" date="2015" name="Antonie Van Leeuwenhoek">
        <title>Prauserella endophytica sp. nov., an endophytic actinobacterium isolated from Tamarix taklamakanensis.</title>
        <authorList>
            <person name="Liu J.M."/>
            <person name="Habden X."/>
            <person name="Guo L."/>
            <person name="Tuo L."/>
            <person name="Jiang Z.K."/>
            <person name="Liu S.W."/>
            <person name="Liu X.F."/>
            <person name="Chen L."/>
            <person name="Li R.F."/>
            <person name="Zhang Y.Q."/>
            <person name="Sun C.H."/>
        </authorList>
    </citation>
    <scope>NUCLEOTIDE SEQUENCE [LARGE SCALE GENOMIC DNA]</scope>
    <source>
        <strain evidence="1 2">CGMCC 4.7182</strain>
    </source>
</reference>
<evidence type="ECO:0000313" key="2">
    <source>
        <dbReference type="Proteomes" id="UP000309992"/>
    </source>
</evidence>
<accession>A0ABY2RWG4</accession>
<dbReference type="Proteomes" id="UP000309992">
    <property type="component" value="Unassembled WGS sequence"/>
</dbReference>
<dbReference type="InterPro" id="IPR013324">
    <property type="entry name" value="RNA_pol_sigma_r3/r4-like"/>
</dbReference>
<sequence length="70" mass="8279">MNDQTPALREVADLRRQRRQLDHRITELTPRAIDEGYAAGYRPEEIAHRIGISVSRIHQIRRAQRERYGD</sequence>
<name>A0ABY2RWG4_9PSEU</name>
<gene>
    <name evidence="1" type="ORF">FCN18_33185</name>
</gene>
<protein>
    <recommendedName>
        <fullName evidence="3">RNA polymerase sigma-70 region 4 domain-containing protein</fullName>
    </recommendedName>
</protein>
<proteinExistence type="predicted"/>
<dbReference type="SUPFAM" id="SSF88659">
    <property type="entry name" value="Sigma3 and sigma4 domains of RNA polymerase sigma factors"/>
    <property type="match status" value="1"/>
</dbReference>
<keyword evidence="2" id="KW-1185">Reference proteome</keyword>
<comment type="caution">
    <text evidence="1">The sequence shown here is derived from an EMBL/GenBank/DDBJ whole genome shotgun (WGS) entry which is preliminary data.</text>
</comment>
<organism evidence="1 2">
    <name type="scientific">Prauserella endophytica</name>
    <dbReference type="NCBI Taxonomy" id="1592324"/>
    <lineage>
        <taxon>Bacteria</taxon>
        <taxon>Bacillati</taxon>
        <taxon>Actinomycetota</taxon>
        <taxon>Actinomycetes</taxon>
        <taxon>Pseudonocardiales</taxon>
        <taxon>Pseudonocardiaceae</taxon>
        <taxon>Prauserella</taxon>
        <taxon>Prauserella coralliicola group</taxon>
    </lineage>
</organism>
<dbReference type="RefSeq" id="WP_137096973.1">
    <property type="nucleotide sequence ID" value="NZ_SWMS01000030.1"/>
</dbReference>
<evidence type="ECO:0000313" key="1">
    <source>
        <dbReference type="EMBL" id="TKG61497.1"/>
    </source>
</evidence>